<comment type="caution">
    <text evidence="1">The sequence shown here is derived from an EMBL/GenBank/DDBJ whole genome shotgun (WGS) entry which is preliminary data.</text>
</comment>
<proteinExistence type="predicted"/>
<reference evidence="1" key="1">
    <citation type="submission" date="2023-07" db="EMBL/GenBank/DDBJ databases">
        <title>Murine gut Bacillus species.</title>
        <authorList>
            <person name="Gutman E."/>
            <person name="Hashuel R."/>
            <person name="Litvak Y."/>
        </authorList>
    </citation>
    <scope>NUCLEOTIDE SEQUENCE</scope>
    <source>
        <strain evidence="1">RU283</strain>
    </source>
</reference>
<evidence type="ECO:0000313" key="2">
    <source>
        <dbReference type="Proteomes" id="UP001178277"/>
    </source>
</evidence>
<organism evidence="1 2">
    <name type="scientific">Peribacillus simplex</name>
    <dbReference type="NCBI Taxonomy" id="1478"/>
    <lineage>
        <taxon>Bacteria</taxon>
        <taxon>Bacillati</taxon>
        <taxon>Bacillota</taxon>
        <taxon>Bacilli</taxon>
        <taxon>Bacillales</taxon>
        <taxon>Bacillaceae</taxon>
        <taxon>Peribacillus</taxon>
    </lineage>
</organism>
<dbReference type="PANTHER" id="PTHR40051:SF1">
    <property type="entry name" value="YOLD-LIKE FAMILY PROTEIN"/>
    <property type="match status" value="1"/>
</dbReference>
<dbReference type="PANTHER" id="PTHR40051">
    <property type="entry name" value="IG HYPOTHETICAL 15966"/>
    <property type="match status" value="1"/>
</dbReference>
<dbReference type="RefSeq" id="WP_305162129.1">
    <property type="nucleotide sequence ID" value="NZ_JAUUTP010000032.1"/>
</dbReference>
<dbReference type="Proteomes" id="UP001178277">
    <property type="component" value="Unassembled WGS sequence"/>
</dbReference>
<gene>
    <name evidence="1" type="ORF">Q8G35_22425</name>
</gene>
<accession>A0AA90P5M2</accession>
<dbReference type="Pfam" id="PF08863">
    <property type="entry name" value="YolD"/>
    <property type="match status" value="1"/>
</dbReference>
<name>A0AA90P5M2_9BACI</name>
<dbReference type="EMBL" id="JAUUTP010000032">
    <property type="protein sequence ID" value="MDP1421058.1"/>
    <property type="molecule type" value="Genomic_DNA"/>
</dbReference>
<protein>
    <submittedName>
        <fullName evidence="1">YolD-like family protein</fullName>
    </submittedName>
</protein>
<dbReference type="InterPro" id="IPR014962">
    <property type="entry name" value="YolD"/>
</dbReference>
<dbReference type="AlphaFoldDB" id="A0AA90P5M2"/>
<evidence type="ECO:0000313" key="1">
    <source>
        <dbReference type="EMBL" id="MDP1421058.1"/>
    </source>
</evidence>
<sequence length="125" mass="14631">MGIICDRGIMKWQATLMLPEHKALNERLGEGDNFLNKKPVLDEYQVEELDNNIHYALEYHLPIRFRLHNEGNPHDLSGYCVYIHPVTKELRIQKKDSSLEYIQFDEITGVIVEDQVTPLKKNIKL</sequence>